<dbReference type="RefSeq" id="WP_161479672.1">
    <property type="nucleotide sequence ID" value="NZ_WXEW01000003.1"/>
</dbReference>
<reference evidence="6 7" key="1">
    <citation type="submission" date="2020-01" db="EMBL/GenBank/DDBJ databases">
        <title>Herbidospora sp. NEAU-GS84 nov., a novel actinomycete isolated from soil.</title>
        <authorList>
            <person name="Han L."/>
        </authorList>
    </citation>
    <scope>NUCLEOTIDE SEQUENCE [LARGE SCALE GENOMIC DNA]</scope>
    <source>
        <strain evidence="6 7">NEAU-GS84</strain>
    </source>
</reference>
<evidence type="ECO:0000259" key="5">
    <source>
        <dbReference type="PROSITE" id="PS50977"/>
    </source>
</evidence>
<organism evidence="6 7">
    <name type="scientific">Herbidospora solisilvae</name>
    <dbReference type="NCBI Taxonomy" id="2696284"/>
    <lineage>
        <taxon>Bacteria</taxon>
        <taxon>Bacillati</taxon>
        <taxon>Actinomycetota</taxon>
        <taxon>Actinomycetes</taxon>
        <taxon>Streptosporangiales</taxon>
        <taxon>Streptosporangiaceae</taxon>
        <taxon>Herbidospora</taxon>
    </lineage>
</organism>
<evidence type="ECO:0000313" key="7">
    <source>
        <dbReference type="Proteomes" id="UP000479526"/>
    </source>
</evidence>
<dbReference type="GO" id="GO:0000976">
    <property type="term" value="F:transcription cis-regulatory region binding"/>
    <property type="evidence" value="ECO:0007669"/>
    <property type="project" value="TreeGrafter"/>
</dbReference>
<dbReference type="AlphaFoldDB" id="A0A7C9NMM0"/>
<feature type="DNA-binding region" description="H-T-H motif" evidence="4">
    <location>
        <begin position="34"/>
        <end position="53"/>
    </location>
</feature>
<dbReference type="PROSITE" id="PS50977">
    <property type="entry name" value="HTH_TETR_2"/>
    <property type="match status" value="1"/>
</dbReference>
<accession>A0A7C9NMM0</accession>
<dbReference type="GO" id="GO:0003700">
    <property type="term" value="F:DNA-binding transcription factor activity"/>
    <property type="evidence" value="ECO:0007669"/>
    <property type="project" value="TreeGrafter"/>
</dbReference>
<protein>
    <submittedName>
        <fullName evidence="6">TetR family transcriptional regulator</fullName>
    </submittedName>
</protein>
<dbReference type="InterPro" id="IPR009057">
    <property type="entry name" value="Homeodomain-like_sf"/>
</dbReference>
<dbReference type="PANTHER" id="PTHR30055:SF234">
    <property type="entry name" value="HTH-TYPE TRANSCRIPTIONAL REGULATOR BETI"/>
    <property type="match status" value="1"/>
</dbReference>
<dbReference type="InterPro" id="IPR050109">
    <property type="entry name" value="HTH-type_TetR-like_transc_reg"/>
</dbReference>
<evidence type="ECO:0000256" key="4">
    <source>
        <dbReference type="PROSITE-ProRule" id="PRU00335"/>
    </source>
</evidence>
<gene>
    <name evidence="6" type="ORF">GT755_11345</name>
</gene>
<dbReference type="Proteomes" id="UP000479526">
    <property type="component" value="Unassembled WGS sequence"/>
</dbReference>
<feature type="domain" description="HTH tetR-type" evidence="5">
    <location>
        <begin position="11"/>
        <end position="71"/>
    </location>
</feature>
<name>A0A7C9NMM0_9ACTN</name>
<dbReference type="Pfam" id="PF00440">
    <property type="entry name" value="TetR_N"/>
    <property type="match status" value="1"/>
</dbReference>
<proteinExistence type="predicted"/>
<keyword evidence="2 4" id="KW-0238">DNA-binding</keyword>
<dbReference type="EMBL" id="WXEW01000003">
    <property type="protein sequence ID" value="NAS22276.1"/>
    <property type="molecule type" value="Genomic_DNA"/>
</dbReference>
<dbReference type="Gene3D" id="1.10.357.10">
    <property type="entry name" value="Tetracycline Repressor, domain 2"/>
    <property type="match status" value="1"/>
</dbReference>
<evidence type="ECO:0000313" key="6">
    <source>
        <dbReference type="EMBL" id="NAS22276.1"/>
    </source>
</evidence>
<dbReference type="SUPFAM" id="SSF46689">
    <property type="entry name" value="Homeodomain-like"/>
    <property type="match status" value="1"/>
</dbReference>
<keyword evidence="3" id="KW-0804">Transcription</keyword>
<comment type="caution">
    <text evidence="6">The sequence shown here is derived from an EMBL/GenBank/DDBJ whole genome shotgun (WGS) entry which is preliminary data.</text>
</comment>
<sequence>MARLSRVEHQRLTREKVLAAARAEFLLYGFRDAKIDDIAERAELTRGAVYSNFPGKRALYFAVLAAERPAVTAAPATTRAQALHEFARAWLAGVPISSEAWLGRDLLPEVMADEATRKPFAQLVKLSAILLGLTLERLDPGAGRQVRVAEQALTMLHGAGQFSGFTDLFDVVRACEHLAALDLGDSWPPPHLAFAAKVDVVDEPAGDLPDGVVVTLAPHRVSAVEEAMRATSDDVTLIVAAGEELALLAELVIGDTLHCLEPLRAAPPLRVLYGPEGVSTTETAVRVTNGRIVARAEGFGACHAVASHPVRPLL</sequence>
<dbReference type="InterPro" id="IPR001647">
    <property type="entry name" value="HTH_TetR"/>
</dbReference>
<dbReference type="PANTHER" id="PTHR30055">
    <property type="entry name" value="HTH-TYPE TRANSCRIPTIONAL REGULATOR RUTR"/>
    <property type="match status" value="1"/>
</dbReference>
<keyword evidence="1" id="KW-0805">Transcription regulation</keyword>
<evidence type="ECO:0000256" key="2">
    <source>
        <dbReference type="ARBA" id="ARBA00023125"/>
    </source>
</evidence>
<evidence type="ECO:0000256" key="1">
    <source>
        <dbReference type="ARBA" id="ARBA00023015"/>
    </source>
</evidence>
<keyword evidence="7" id="KW-1185">Reference proteome</keyword>
<evidence type="ECO:0000256" key="3">
    <source>
        <dbReference type="ARBA" id="ARBA00023163"/>
    </source>
</evidence>